<gene>
    <name evidence="2" type="ORF">J0X25_06140</name>
</gene>
<name>A0A8A2VJ91_9EURY</name>
<dbReference type="InterPro" id="IPR036388">
    <property type="entry name" value="WH-like_DNA-bd_sf"/>
</dbReference>
<evidence type="ECO:0000313" key="2">
    <source>
        <dbReference type="EMBL" id="QSX00536.1"/>
    </source>
</evidence>
<protein>
    <submittedName>
        <fullName evidence="2">ArsR family transcriptional regulator</fullName>
    </submittedName>
</protein>
<dbReference type="KEGG" id="hakz:J0X25_06140"/>
<dbReference type="SUPFAM" id="SSF46785">
    <property type="entry name" value="Winged helix' DNA-binding domain"/>
    <property type="match status" value="1"/>
</dbReference>
<dbReference type="InterPro" id="IPR036390">
    <property type="entry name" value="WH_DNA-bd_sf"/>
</dbReference>
<evidence type="ECO:0000313" key="3">
    <source>
        <dbReference type="Proteomes" id="UP000663203"/>
    </source>
</evidence>
<evidence type="ECO:0000259" key="1">
    <source>
        <dbReference type="Pfam" id="PF24035"/>
    </source>
</evidence>
<dbReference type="RefSeq" id="WP_207290256.1">
    <property type="nucleotide sequence ID" value="NZ_CP071462.1"/>
</dbReference>
<dbReference type="AlphaFoldDB" id="A0A8A2VJ91"/>
<dbReference type="InterPro" id="IPR055768">
    <property type="entry name" value="DUF7344"/>
</dbReference>
<sequence length="121" mass="13824">MTGHRSAVDGFGGGPTLDGVFAVFANYRRRYVLHYLREEERASLGGIARQIAAWERAYRSEEVSGDLADRIEIELVHTHLPRLREADLVQYDRRASLVVYRDPPDIVRALLDLCTDRDLPE</sequence>
<keyword evidence="3" id="KW-1185">Reference proteome</keyword>
<dbReference type="Gene3D" id="1.10.10.10">
    <property type="entry name" value="Winged helix-like DNA-binding domain superfamily/Winged helix DNA-binding domain"/>
    <property type="match status" value="1"/>
</dbReference>
<dbReference type="Proteomes" id="UP000663203">
    <property type="component" value="Chromosome"/>
</dbReference>
<reference evidence="2 3" key="1">
    <citation type="submission" date="2021-03" db="EMBL/GenBank/DDBJ databases">
        <title>Haloterrigena longa sp. nov. and Haloterrigena limicola sp. nov., extremely halophilic archaea isolated from a salt lake.</title>
        <authorList>
            <person name="Henglin C."/>
        </authorList>
    </citation>
    <scope>NUCLEOTIDE SEQUENCE [LARGE SCALE GENOMIC DNA]</scope>
    <source>
        <strain evidence="2 3">KZCA68</strain>
    </source>
</reference>
<proteinExistence type="predicted"/>
<organism evidence="2 3">
    <name type="scientific">Haloterrigena alkaliphila</name>
    <dbReference type="NCBI Taxonomy" id="2816475"/>
    <lineage>
        <taxon>Archaea</taxon>
        <taxon>Methanobacteriati</taxon>
        <taxon>Methanobacteriota</taxon>
        <taxon>Stenosarchaea group</taxon>
        <taxon>Halobacteria</taxon>
        <taxon>Halobacteriales</taxon>
        <taxon>Natrialbaceae</taxon>
        <taxon>Haloterrigena</taxon>
    </lineage>
</organism>
<dbReference type="EMBL" id="CP071462">
    <property type="protein sequence ID" value="QSX00536.1"/>
    <property type="molecule type" value="Genomic_DNA"/>
</dbReference>
<dbReference type="Pfam" id="PF24035">
    <property type="entry name" value="DUF7344"/>
    <property type="match status" value="1"/>
</dbReference>
<dbReference type="GeneID" id="63186867"/>
<accession>A0A8A2VJ91</accession>
<feature type="domain" description="DUF7344" evidence="1">
    <location>
        <begin position="21"/>
        <end position="98"/>
    </location>
</feature>